<dbReference type="AlphaFoldDB" id="A0A8T1ZAE1"/>
<accession>A0A8T1ZAE1</accession>
<reference evidence="1 2" key="1">
    <citation type="submission" date="2020-12" db="EMBL/GenBank/DDBJ databases">
        <title>Concerted genomic and epigenomic changes stabilize Arabidopsis allopolyploids.</title>
        <authorList>
            <person name="Chen Z."/>
        </authorList>
    </citation>
    <scope>NUCLEOTIDE SEQUENCE [LARGE SCALE GENOMIC DNA]</scope>
    <source>
        <strain evidence="1">As9502</strain>
        <tissue evidence="1">Leaf</tissue>
    </source>
</reference>
<name>A0A8T1ZAE1_ARASU</name>
<organism evidence="1 2">
    <name type="scientific">Arabidopsis suecica</name>
    <name type="common">Swedish thale-cress</name>
    <name type="synonym">Cardaminopsis suecica</name>
    <dbReference type="NCBI Taxonomy" id="45249"/>
    <lineage>
        <taxon>Eukaryota</taxon>
        <taxon>Viridiplantae</taxon>
        <taxon>Streptophyta</taxon>
        <taxon>Embryophyta</taxon>
        <taxon>Tracheophyta</taxon>
        <taxon>Spermatophyta</taxon>
        <taxon>Magnoliopsida</taxon>
        <taxon>eudicotyledons</taxon>
        <taxon>Gunneridae</taxon>
        <taxon>Pentapetalae</taxon>
        <taxon>rosids</taxon>
        <taxon>malvids</taxon>
        <taxon>Brassicales</taxon>
        <taxon>Brassicaceae</taxon>
        <taxon>Camelineae</taxon>
        <taxon>Arabidopsis</taxon>
    </lineage>
</organism>
<comment type="caution">
    <text evidence="1">The sequence shown here is derived from an EMBL/GenBank/DDBJ whole genome shotgun (WGS) entry which is preliminary data.</text>
</comment>
<gene>
    <name evidence="1" type="ORF">ISN44_As11g020740</name>
</gene>
<protein>
    <submittedName>
        <fullName evidence="1">Uncharacterized protein</fullName>
    </submittedName>
</protein>
<evidence type="ECO:0000313" key="2">
    <source>
        <dbReference type="Proteomes" id="UP000694251"/>
    </source>
</evidence>
<feature type="non-terminal residue" evidence="1">
    <location>
        <position position="1"/>
    </location>
</feature>
<dbReference type="Proteomes" id="UP000694251">
    <property type="component" value="Chromosome 11"/>
</dbReference>
<proteinExistence type="predicted"/>
<evidence type="ECO:0000313" key="1">
    <source>
        <dbReference type="EMBL" id="KAG7555999.1"/>
    </source>
</evidence>
<dbReference type="EMBL" id="JAEFBJ010000011">
    <property type="protein sequence ID" value="KAG7555999.1"/>
    <property type="molecule type" value="Genomic_DNA"/>
</dbReference>
<sequence length="76" mass="9440">CCRRLMWANRIVRIVRCWFIKFLRLAIRITTSFFLLLRNHFLELECGFRKLKNGSRIRILKLMFKLVQELRPLWLM</sequence>
<keyword evidence="2" id="KW-1185">Reference proteome</keyword>
<feature type="non-terminal residue" evidence="1">
    <location>
        <position position="76"/>
    </location>
</feature>